<sequence length="138" mass="14789">MGIAREPQQRVVANSRIEPHQQRASASAPCWTSRGKASSALHLFVVSLKNVAPATKDGPATASVDGSGSSRVRLVLSIQPLFPNPRPWQETAAFGKRAPLTPVPSRQPEGPLERRDGHMEGFERVRFGSAAELGDPAS</sequence>
<reference evidence="2" key="3">
    <citation type="submission" date="2010-09" db="EMBL/GenBank/DDBJ databases">
        <title>Annotation of Gaeumannomyces graminis var. tritici R3-111a-1.</title>
        <authorList>
            <consortium name="The Broad Institute Genome Sequencing Platform"/>
            <person name="Ma L.-J."/>
            <person name="Dead R."/>
            <person name="Young S.K."/>
            <person name="Zeng Q."/>
            <person name="Gargeya S."/>
            <person name="Fitzgerald M."/>
            <person name="Haas B."/>
            <person name="Abouelleil A."/>
            <person name="Alvarado L."/>
            <person name="Arachchi H.M."/>
            <person name="Berlin A."/>
            <person name="Brown A."/>
            <person name="Chapman S.B."/>
            <person name="Chen Z."/>
            <person name="Dunbar C."/>
            <person name="Freedman E."/>
            <person name="Gearin G."/>
            <person name="Gellesch M."/>
            <person name="Goldberg J."/>
            <person name="Griggs A."/>
            <person name="Gujja S."/>
            <person name="Heiman D."/>
            <person name="Howarth C."/>
            <person name="Larson L."/>
            <person name="Lui A."/>
            <person name="MacDonald P.J.P."/>
            <person name="Mehta T."/>
            <person name="Montmayeur A."/>
            <person name="Murphy C."/>
            <person name="Neiman D."/>
            <person name="Pearson M."/>
            <person name="Priest M."/>
            <person name="Roberts A."/>
            <person name="Saif S."/>
            <person name="Shea T."/>
            <person name="Shenoy N."/>
            <person name="Sisk P."/>
            <person name="Stolte C."/>
            <person name="Sykes S."/>
            <person name="Yandava C."/>
            <person name="Wortman J."/>
            <person name="Nusbaum C."/>
            <person name="Birren B."/>
        </authorList>
    </citation>
    <scope>NUCLEOTIDE SEQUENCE</scope>
    <source>
        <strain evidence="2">R3-111a-1</strain>
    </source>
</reference>
<feature type="region of interest" description="Disordered" evidence="1">
    <location>
        <begin position="1"/>
        <end position="30"/>
    </location>
</feature>
<dbReference type="EMBL" id="GL385397">
    <property type="protein sequence ID" value="EJT76462.1"/>
    <property type="molecule type" value="Genomic_DNA"/>
</dbReference>
<reference evidence="2" key="2">
    <citation type="submission" date="2010-07" db="EMBL/GenBank/DDBJ databases">
        <authorList>
            <consortium name="The Broad Institute Genome Sequencing Platform"/>
            <consortium name="Broad Institute Genome Sequencing Center for Infectious Disease"/>
            <person name="Ma L.-J."/>
            <person name="Dead R."/>
            <person name="Young S."/>
            <person name="Zeng Q."/>
            <person name="Koehrsen M."/>
            <person name="Alvarado L."/>
            <person name="Berlin A."/>
            <person name="Chapman S.B."/>
            <person name="Chen Z."/>
            <person name="Freedman E."/>
            <person name="Gellesch M."/>
            <person name="Goldberg J."/>
            <person name="Griggs A."/>
            <person name="Gujja S."/>
            <person name="Heilman E.R."/>
            <person name="Heiman D."/>
            <person name="Hepburn T."/>
            <person name="Howarth C."/>
            <person name="Jen D."/>
            <person name="Larson L."/>
            <person name="Mehta T."/>
            <person name="Neiman D."/>
            <person name="Pearson M."/>
            <person name="Roberts A."/>
            <person name="Saif S."/>
            <person name="Shea T."/>
            <person name="Shenoy N."/>
            <person name="Sisk P."/>
            <person name="Stolte C."/>
            <person name="Sykes S."/>
            <person name="Walk T."/>
            <person name="White J."/>
            <person name="Yandava C."/>
            <person name="Haas B."/>
            <person name="Nusbaum C."/>
            <person name="Birren B."/>
        </authorList>
    </citation>
    <scope>NUCLEOTIDE SEQUENCE</scope>
    <source>
        <strain evidence="2">R3-111a-1</strain>
    </source>
</reference>
<dbReference type="Proteomes" id="UP000006039">
    <property type="component" value="Unassembled WGS sequence"/>
</dbReference>
<gene>
    <name evidence="3" type="primary">20346839</name>
    <name evidence="2" type="ORF">GGTG_06381</name>
</gene>
<evidence type="ECO:0000313" key="2">
    <source>
        <dbReference type="EMBL" id="EJT76462.1"/>
    </source>
</evidence>
<evidence type="ECO:0000256" key="1">
    <source>
        <dbReference type="SAM" id="MobiDB-lite"/>
    </source>
</evidence>
<keyword evidence="4" id="KW-1185">Reference proteome</keyword>
<accession>J3NYM9</accession>
<reference evidence="3" key="4">
    <citation type="journal article" date="2015" name="G3 (Bethesda)">
        <title>Genome sequences of three phytopathogenic species of the Magnaporthaceae family of fungi.</title>
        <authorList>
            <person name="Okagaki L.H."/>
            <person name="Nunes C.C."/>
            <person name="Sailsbery J."/>
            <person name="Clay B."/>
            <person name="Brown D."/>
            <person name="John T."/>
            <person name="Oh Y."/>
            <person name="Young N."/>
            <person name="Fitzgerald M."/>
            <person name="Haas B.J."/>
            <person name="Zeng Q."/>
            <person name="Young S."/>
            <person name="Adiconis X."/>
            <person name="Fan L."/>
            <person name="Levin J.Z."/>
            <person name="Mitchell T.K."/>
            <person name="Okubara P.A."/>
            <person name="Farman M.L."/>
            <person name="Kohn L.M."/>
            <person name="Birren B."/>
            <person name="Ma L.-J."/>
            <person name="Dean R.A."/>
        </authorList>
    </citation>
    <scope>NUCLEOTIDE SEQUENCE</scope>
    <source>
        <strain evidence="3">R3-111a-1</strain>
    </source>
</reference>
<dbReference type="EnsemblFungi" id="EJT76462">
    <property type="protein sequence ID" value="EJT76462"/>
    <property type="gene ID" value="GGTG_06381"/>
</dbReference>
<evidence type="ECO:0000313" key="3">
    <source>
        <dbReference type="EnsemblFungi" id="EJT76462"/>
    </source>
</evidence>
<name>J3NYM9_GAET3</name>
<reference evidence="4" key="1">
    <citation type="submission" date="2010-07" db="EMBL/GenBank/DDBJ databases">
        <title>The genome sequence of Gaeumannomyces graminis var. tritici strain R3-111a-1.</title>
        <authorList>
            <consortium name="The Broad Institute Genome Sequencing Platform"/>
            <person name="Ma L.-J."/>
            <person name="Dead R."/>
            <person name="Young S."/>
            <person name="Zeng Q."/>
            <person name="Koehrsen M."/>
            <person name="Alvarado L."/>
            <person name="Berlin A."/>
            <person name="Chapman S.B."/>
            <person name="Chen Z."/>
            <person name="Freedman E."/>
            <person name="Gellesch M."/>
            <person name="Goldberg J."/>
            <person name="Griggs A."/>
            <person name="Gujja S."/>
            <person name="Heilman E.R."/>
            <person name="Heiman D."/>
            <person name="Hepburn T."/>
            <person name="Howarth C."/>
            <person name="Jen D."/>
            <person name="Larson L."/>
            <person name="Mehta T."/>
            <person name="Neiman D."/>
            <person name="Pearson M."/>
            <person name="Roberts A."/>
            <person name="Saif S."/>
            <person name="Shea T."/>
            <person name="Shenoy N."/>
            <person name="Sisk P."/>
            <person name="Stolte C."/>
            <person name="Sykes S."/>
            <person name="Walk T."/>
            <person name="White J."/>
            <person name="Yandava C."/>
            <person name="Haas B."/>
            <person name="Nusbaum C."/>
            <person name="Birren B."/>
        </authorList>
    </citation>
    <scope>NUCLEOTIDE SEQUENCE [LARGE SCALE GENOMIC DNA]</scope>
    <source>
        <strain evidence="4">R3-111a-1</strain>
    </source>
</reference>
<dbReference type="RefSeq" id="XP_009222462.1">
    <property type="nucleotide sequence ID" value="XM_009224198.1"/>
</dbReference>
<proteinExistence type="predicted"/>
<evidence type="ECO:0000313" key="4">
    <source>
        <dbReference type="Proteomes" id="UP000006039"/>
    </source>
</evidence>
<reference evidence="3" key="5">
    <citation type="submission" date="2018-04" db="UniProtKB">
        <authorList>
            <consortium name="EnsemblFungi"/>
        </authorList>
    </citation>
    <scope>IDENTIFICATION</scope>
    <source>
        <strain evidence="3">R3-111a-1</strain>
    </source>
</reference>
<dbReference type="AlphaFoldDB" id="J3NYM9"/>
<protein>
    <submittedName>
        <fullName evidence="2 3">Uncharacterized protein</fullName>
    </submittedName>
</protein>
<feature type="region of interest" description="Disordered" evidence="1">
    <location>
        <begin position="86"/>
        <end position="138"/>
    </location>
</feature>
<dbReference type="VEuPathDB" id="FungiDB:GGTG_06381"/>
<organism evidence="2">
    <name type="scientific">Gaeumannomyces tritici (strain R3-111a-1)</name>
    <name type="common">Wheat and barley take-all root rot fungus</name>
    <name type="synonym">Gaeumannomyces graminis var. tritici</name>
    <dbReference type="NCBI Taxonomy" id="644352"/>
    <lineage>
        <taxon>Eukaryota</taxon>
        <taxon>Fungi</taxon>
        <taxon>Dikarya</taxon>
        <taxon>Ascomycota</taxon>
        <taxon>Pezizomycotina</taxon>
        <taxon>Sordariomycetes</taxon>
        <taxon>Sordariomycetidae</taxon>
        <taxon>Magnaporthales</taxon>
        <taxon>Magnaporthaceae</taxon>
        <taxon>Gaeumannomyces</taxon>
    </lineage>
</organism>
<dbReference type="GeneID" id="20346839"/>
<dbReference type="HOGENOM" id="CLU_1855394_0_0_1"/>
<feature type="compositionally biased region" description="Basic and acidic residues" evidence="1">
    <location>
        <begin position="111"/>
        <end position="126"/>
    </location>
</feature>